<dbReference type="AlphaFoldDB" id="A0A484SIQ4"/>
<gene>
    <name evidence="1" type="ORF">ANDA3_1226</name>
    <name evidence="2" type="ORF">DAR2_1096</name>
    <name evidence="3" type="ORF">DAR3_1093</name>
</gene>
<evidence type="ECO:0000313" key="2">
    <source>
        <dbReference type="EMBL" id="VFR61657.1"/>
    </source>
</evidence>
<evidence type="ECO:0000313" key="3">
    <source>
        <dbReference type="EMBL" id="VFR88073.1"/>
    </source>
</evidence>
<evidence type="ECO:0000313" key="1">
    <source>
        <dbReference type="EMBL" id="VFR23826.1"/>
    </source>
</evidence>
<dbReference type="EMBL" id="CAADIL010000003">
    <property type="protein sequence ID" value="VFR61657.1"/>
    <property type="molecule type" value="Genomic_DNA"/>
</dbReference>
<protein>
    <recommendedName>
        <fullName evidence="4">PIN domain-containing protein</fullName>
    </recommendedName>
</protein>
<accession>A0A484SIQ4</accession>
<evidence type="ECO:0008006" key="4">
    <source>
        <dbReference type="Google" id="ProtNLM"/>
    </source>
</evidence>
<dbReference type="EMBL" id="CAADIC010000003">
    <property type="protein sequence ID" value="VFR23826.1"/>
    <property type="molecule type" value="Genomic_DNA"/>
</dbReference>
<dbReference type="EMBL" id="CAADIJ010000028">
    <property type="protein sequence ID" value="VFR88073.1"/>
    <property type="molecule type" value="Genomic_DNA"/>
</dbReference>
<dbReference type="InterPro" id="IPR045685">
    <property type="entry name" value="DUF6190"/>
</dbReference>
<dbReference type="Pfam" id="PF19689">
    <property type="entry name" value="DUF6190"/>
    <property type="match status" value="1"/>
</dbReference>
<reference evidence="2" key="1">
    <citation type="submission" date="2019-03" db="EMBL/GenBank/DDBJ databases">
        <authorList>
            <person name="Danneels B."/>
        </authorList>
    </citation>
    <scope>NUCLEOTIDE SEQUENCE</scope>
</reference>
<name>A0A484SIQ4_9ZZZZ</name>
<proteinExistence type="predicted"/>
<sequence length="169" mass="19588">MTDRPLFLDASFFLGMHDSDESHRQQSLAYFTRHLSSQPRMNYEQIGICDAVIWQQDRKTQDRYYPFMDRLHSDMAIQRHGYAYDEIRLALQHPELQTLAPEQALLAGQVLHHQGWLATHDATLAALPCLQGRLWRAQTPLPASRFPEPLQALYEASRAFIHLAERPHA</sequence>
<organism evidence="2">
    <name type="scientific">plant metagenome</name>
    <dbReference type="NCBI Taxonomy" id="1297885"/>
    <lineage>
        <taxon>unclassified sequences</taxon>
        <taxon>metagenomes</taxon>
        <taxon>organismal metagenomes</taxon>
    </lineage>
</organism>